<dbReference type="RefSeq" id="WP_015707177.1">
    <property type="nucleotide sequence ID" value="NC_015578.1"/>
</dbReference>
<keyword evidence="5" id="KW-1185">Reference proteome</keyword>
<evidence type="ECO:0000313" key="3">
    <source>
        <dbReference type="EMBL" id="ADJ19607.1"/>
    </source>
</evidence>
<dbReference type="eggNOG" id="COG0520">
    <property type="taxonomic scope" value="Bacteria"/>
</dbReference>
<dbReference type="InterPro" id="IPR015424">
    <property type="entry name" value="PyrdxlP-dep_Trfase"/>
</dbReference>
<keyword evidence="1" id="KW-0663">Pyridoxal phosphate</keyword>
<dbReference type="SUPFAM" id="SSF53383">
    <property type="entry name" value="PLP-dependent transferases"/>
    <property type="match status" value="1"/>
</dbReference>
<dbReference type="PANTHER" id="PTHR43586:SF4">
    <property type="entry name" value="ISOPENICILLIN N EPIMERASE"/>
    <property type="match status" value="1"/>
</dbReference>
<dbReference type="InterPro" id="IPR015422">
    <property type="entry name" value="PyrdxlP-dep_Trfase_small"/>
</dbReference>
<evidence type="ECO:0000313" key="4">
    <source>
        <dbReference type="EMBL" id="AEF86068.1"/>
    </source>
</evidence>
<dbReference type="InterPro" id="IPR000192">
    <property type="entry name" value="Aminotrans_V_dom"/>
</dbReference>
<reference evidence="5" key="1">
    <citation type="submission" date="2009-12" db="EMBL/GenBank/DDBJ databases">
        <title>Complete sequence of Treponema primitia strain ZAS-2.</title>
        <authorList>
            <person name="Tetu S.G."/>
            <person name="Matson E."/>
            <person name="Ren Q."/>
            <person name="Seshadri R."/>
            <person name="Elbourne L."/>
            <person name="Hassan K.A."/>
            <person name="Durkin A."/>
            <person name="Radune D."/>
            <person name="Mohamoud Y."/>
            <person name="Shay R."/>
            <person name="Jin S."/>
            <person name="Zhang X."/>
            <person name="Lucey K."/>
            <person name="Ballor N.R."/>
            <person name="Ottesen E."/>
            <person name="Rosenthal R."/>
            <person name="Allen A."/>
            <person name="Leadbetter J.R."/>
            <person name="Paulsen I.T."/>
        </authorList>
    </citation>
    <scope>NUCLEOTIDE SEQUENCE [LARGE SCALE GENOMIC DNA]</scope>
    <source>
        <strain evidence="5">ATCC BAA-887 / DSM 12427 / ZAS-2</strain>
    </source>
</reference>
<evidence type="ECO:0000256" key="1">
    <source>
        <dbReference type="ARBA" id="ARBA00022898"/>
    </source>
</evidence>
<dbReference type="GO" id="GO:0016829">
    <property type="term" value="F:lyase activity"/>
    <property type="evidence" value="ECO:0007669"/>
    <property type="project" value="UniProtKB-KW"/>
</dbReference>
<name>D8L163_TREPZ</name>
<dbReference type="Gene3D" id="3.90.1150.10">
    <property type="entry name" value="Aspartate Aminotransferase, domain 1"/>
    <property type="match status" value="1"/>
</dbReference>
<dbReference type="STRING" id="545694.TREPR_3082"/>
<dbReference type="PANTHER" id="PTHR43586">
    <property type="entry name" value="CYSTEINE DESULFURASE"/>
    <property type="match status" value="1"/>
</dbReference>
<reference evidence="3" key="3">
    <citation type="journal article" date="2010" name="Environ. Microbiol.">
        <title>Selenium controls transcription of paralogous formate dehydrogenase genes in the termite gut acetogen, Treponema primitia.</title>
        <authorList>
            <person name="Matson E.G."/>
            <person name="Zhang X."/>
            <person name="Leadbetter J.R."/>
        </authorList>
    </citation>
    <scope>NUCLEOTIDE SEQUENCE</scope>
    <source>
        <strain evidence="3">ZAS-2</strain>
    </source>
</reference>
<evidence type="ECO:0000313" key="5">
    <source>
        <dbReference type="Proteomes" id="UP000009223"/>
    </source>
</evidence>
<dbReference type="Gene3D" id="3.40.640.10">
    <property type="entry name" value="Type I PLP-dependent aspartate aminotransferase-like (Major domain)"/>
    <property type="match status" value="1"/>
</dbReference>
<dbReference type="EMBL" id="FJ479768">
    <property type="protein sequence ID" value="ADJ19607.1"/>
    <property type="molecule type" value="Genomic_DNA"/>
</dbReference>
<evidence type="ECO:0000259" key="2">
    <source>
        <dbReference type="Pfam" id="PF00266"/>
    </source>
</evidence>
<sequence length="397" mass="41825">MIYANYAATSPALSPAVVEELRGYLEETHLNAGRNFEGLEAGTIALRARRAVAKLLGVADPLRVIFSSGATQSLNMAINGLVREGDHVLATSVEHNATARPLESLRKSGVIELDWIQCDPDGSLDPEKIRSAIRKNTRLLVMPHGSNVLGTILPVTECFRIAHEYGVLTILDMAQTGGILPFTMEDYGAGNSMVSSAENSPTKVGVVNSDVVAFAGHKGLRGLAGTGGFAIGAAAAGQMRQWISGGTGSVSQSLDMPDFLPDKFEPGTQNTMGILSLAASVEEILRTGVETIRVRERASTARFISGLGQIKKISVCGTLDPDRCVPVVSIVIPGKDAGEVSRFLFENHGIITRSGLHCSPLAHQTAGTFPGGTVRFSFGSGTTEAEIDGILEALDGV</sequence>
<protein>
    <submittedName>
        <fullName evidence="4">Cysteine desulfurase family protein</fullName>
    </submittedName>
    <submittedName>
        <fullName evidence="3">Putative cysteine desulfurase/selenocysteine lyase</fullName>
    </submittedName>
</protein>
<reference evidence="4 5" key="4">
    <citation type="journal article" date="2011" name="ISME J.">
        <title>RNA-seq reveals cooperative metabolic interactions between two termite-gut spirochete species in co-culture.</title>
        <authorList>
            <person name="Rosenthal A.Z."/>
            <person name="Matson E.G."/>
            <person name="Eldar A."/>
            <person name="Leadbetter J.R."/>
        </authorList>
    </citation>
    <scope>NUCLEOTIDE SEQUENCE [LARGE SCALE GENOMIC DNA]</scope>
    <source>
        <strain evidence="5">ATCC BAA-887 / DSM 12427 / ZAS-2</strain>
        <strain evidence="4">ZAS-2</strain>
    </source>
</reference>
<dbReference type="AlphaFoldDB" id="D8L163"/>
<proteinExistence type="predicted"/>
<accession>D8L163</accession>
<dbReference type="EMBL" id="CP001843">
    <property type="protein sequence ID" value="AEF86068.1"/>
    <property type="molecule type" value="Genomic_DNA"/>
</dbReference>
<dbReference type="KEGG" id="tpi:TREPR_3082"/>
<organism evidence="3">
    <name type="scientific">Treponema primitia (strain ATCC BAA-887 / DSM 12427 / ZAS-2)</name>
    <dbReference type="NCBI Taxonomy" id="545694"/>
    <lineage>
        <taxon>Bacteria</taxon>
        <taxon>Pseudomonadati</taxon>
        <taxon>Spirochaetota</taxon>
        <taxon>Spirochaetia</taxon>
        <taxon>Spirochaetales</taxon>
        <taxon>Treponemataceae</taxon>
        <taxon>Treponema</taxon>
    </lineage>
</organism>
<dbReference type="HOGENOM" id="CLU_003433_2_4_12"/>
<dbReference type="Proteomes" id="UP000009223">
    <property type="component" value="Chromosome"/>
</dbReference>
<feature type="domain" description="Aminotransferase class V" evidence="2">
    <location>
        <begin position="2"/>
        <end position="190"/>
    </location>
</feature>
<gene>
    <name evidence="4" type="ordered locus">TREPR_3082</name>
</gene>
<dbReference type="Pfam" id="PF00266">
    <property type="entry name" value="Aminotran_5"/>
    <property type="match status" value="2"/>
</dbReference>
<keyword evidence="3" id="KW-0456">Lyase</keyword>
<feature type="domain" description="Aminotransferase class V" evidence="2">
    <location>
        <begin position="193"/>
        <end position="388"/>
    </location>
</feature>
<reference evidence="4" key="2">
    <citation type="submission" date="2009-12" db="EMBL/GenBank/DDBJ databases">
        <authorList>
            <person name="Tetu S.G."/>
            <person name="Matson E."/>
            <person name="Ren Q."/>
            <person name="Seshadri R."/>
            <person name="Elbourne L."/>
            <person name="Hassan K.A."/>
            <person name="Durkin A."/>
            <person name="Radune D."/>
            <person name="Mohamoud Y."/>
            <person name="Shay R."/>
            <person name="Jin S."/>
            <person name="Zhang X."/>
            <person name="Lucey K."/>
            <person name="Ballor N.R."/>
            <person name="Ottesen E."/>
            <person name="Rosenthal R."/>
            <person name="Allen A."/>
            <person name="Leadbetter J.R."/>
            <person name="Paulsen I.T."/>
        </authorList>
    </citation>
    <scope>NUCLEOTIDE SEQUENCE</scope>
    <source>
        <strain evidence="4">ZAS-2</strain>
    </source>
</reference>
<dbReference type="OrthoDB" id="9804366at2"/>
<dbReference type="InterPro" id="IPR015421">
    <property type="entry name" value="PyrdxlP-dep_Trfase_major"/>
</dbReference>